<dbReference type="AlphaFoldDB" id="A0A182SS45"/>
<reference evidence="3" key="1">
    <citation type="submission" date="2013-09" db="EMBL/GenBank/DDBJ databases">
        <title>The Genome Sequence of Anopheles maculatus species B.</title>
        <authorList>
            <consortium name="The Broad Institute Genomics Platform"/>
            <person name="Neafsey D.E."/>
            <person name="Besansky N."/>
            <person name="Howell P."/>
            <person name="Walton C."/>
            <person name="Young S.K."/>
            <person name="Zeng Q."/>
            <person name="Gargeya S."/>
            <person name="Fitzgerald M."/>
            <person name="Haas B."/>
            <person name="Abouelleil A."/>
            <person name="Allen A.W."/>
            <person name="Alvarado L."/>
            <person name="Arachchi H.M."/>
            <person name="Berlin A.M."/>
            <person name="Chapman S.B."/>
            <person name="Gainer-Dewar J."/>
            <person name="Goldberg J."/>
            <person name="Griggs A."/>
            <person name="Gujja S."/>
            <person name="Hansen M."/>
            <person name="Howarth C."/>
            <person name="Imamovic A."/>
            <person name="Ireland A."/>
            <person name="Larimer J."/>
            <person name="McCowan C."/>
            <person name="Murphy C."/>
            <person name="Pearson M."/>
            <person name="Poon T.W."/>
            <person name="Priest M."/>
            <person name="Roberts A."/>
            <person name="Saif S."/>
            <person name="Shea T."/>
            <person name="Sisk P."/>
            <person name="Sykes S."/>
            <person name="Wortman J."/>
            <person name="Nusbaum C."/>
            <person name="Birren B."/>
        </authorList>
    </citation>
    <scope>NUCLEOTIDE SEQUENCE [LARGE SCALE GENOMIC DNA]</scope>
    <source>
        <strain evidence="3">maculatus3</strain>
    </source>
</reference>
<reference evidence="2" key="2">
    <citation type="submission" date="2020-05" db="UniProtKB">
        <authorList>
            <consortium name="EnsemblMetazoa"/>
        </authorList>
    </citation>
    <scope>IDENTIFICATION</scope>
    <source>
        <strain evidence="2">maculatus3</strain>
    </source>
</reference>
<keyword evidence="3" id="KW-1185">Reference proteome</keyword>
<feature type="chain" id="PRO_5008136071" description="Secreted protein" evidence="1">
    <location>
        <begin position="20"/>
        <end position="107"/>
    </location>
</feature>
<keyword evidence="1" id="KW-0732">Signal</keyword>
<sequence length="107" mass="12414">MLITYFCGIFLNFYFIASARKELSKHSKPRLDHCTDVSFASICRLKSFARAQSSERNIFFGFPVARLQTVKVYILPDAGRDCDYGFRINYWAVALFRKTFANRSSSF</sequence>
<dbReference type="VEuPathDB" id="VectorBase:AMAM012294"/>
<evidence type="ECO:0000313" key="3">
    <source>
        <dbReference type="Proteomes" id="UP000075901"/>
    </source>
</evidence>
<proteinExistence type="predicted"/>
<evidence type="ECO:0000313" key="2">
    <source>
        <dbReference type="EnsemblMetazoa" id="AMAM012294-PA"/>
    </source>
</evidence>
<name>A0A182SS45_9DIPT</name>
<dbReference type="EnsemblMetazoa" id="AMAM012294-RA">
    <property type="protein sequence ID" value="AMAM012294-PA"/>
    <property type="gene ID" value="AMAM012294"/>
</dbReference>
<feature type="signal peptide" evidence="1">
    <location>
        <begin position="1"/>
        <end position="19"/>
    </location>
</feature>
<evidence type="ECO:0008006" key="4">
    <source>
        <dbReference type="Google" id="ProtNLM"/>
    </source>
</evidence>
<organism evidence="2 3">
    <name type="scientific">Anopheles maculatus</name>
    <dbReference type="NCBI Taxonomy" id="74869"/>
    <lineage>
        <taxon>Eukaryota</taxon>
        <taxon>Metazoa</taxon>
        <taxon>Ecdysozoa</taxon>
        <taxon>Arthropoda</taxon>
        <taxon>Hexapoda</taxon>
        <taxon>Insecta</taxon>
        <taxon>Pterygota</taxon>
        <taxon>Neoptera</taxon>
        <taxon>Endopterygota</taxon>
        <taxon>Diptera</taxon>
        <taxon>Nematocera</taxon>
        <taxon>Culicoidea</taxon>
        <taxon>Culicidae</taxon>
        <taxon>Anophelinae</taxon>
        <taxon>Anopheles</taxon>
        <taxon>Anopheles maculatus group</taxon>
    </lineage>
</organism>
<evidence type="ECO:0000256" key="1">
    <source>
        <dbReference type="SAM" id="SignalP"/>
    </source>
</evidence>
<accession>A0A182SS45</accession>
<dbReference type="Proteomes" id="UP000075901">
    <property type="component" value="Unassembled WGS sequence"/>
</dbReference>
<protein>
    <recommendedName>
        <fullName evidence="4">Secreted protein</fullName>
    </recommendedName>
</protein>